<keyword evidence="3" id="KW-1185">Reference proteome</keyword>
<dbReference type="EMBL" id="JARVKF010000006">
    <property type="protein sequence ID" value="KAK9426093.1"/>
    <property type="molecule type" value="Genomic_DNA"/>
</dbReference>
<dbReference type="Proteomes" id="UP001408356">
    <property type="component" value="Unassembled WGS sequence"/>
</dbReference>
<feature type="domain" description="AB hydrolase-1" evidence="1">
    <location>
        <begin position="54"/>
        <end position="134"/>
    </location>
</feature>
<evidence type="ECO:0000313" key="2">
    <source>
        <dbReference type="EMBL" id="KAK9426093.1"/>
    </source>
</evidence>
<dbReference type="InterPro" id="IPR029058">
    <property type="entry name" value="AB_hydrolase_fold"/>
</dbReference>
<dbReference type="PANTHER" id="PTHR45763">
    <property type="entry name" value="HYDROLASE, ALPHA/BETA FOLD FAMILY PROTEIN, EXPRESSED-RELATED"/>
    <property type="match status" value="1"/>
</dbReference>
<dbReference type="PANTHER" id="PTHR45763:SF46">
    <property type="entry name" value="AB HYDROLASE-1 DOMAIN-CONTAINING PROTEIN"/>
    <property type="match status" value="1"/>
</dbReference>
<organism evidence="2 3">
    <name type="scientific">Seiridium unicorne</name>
    <dbReference type="NCBI Taxonomy" id="138068"/>
    <lineage>
        <taxon>Eukaryota</taxon>
        <taxon>Fungi</taxon>
        <taxon>Dikarya</taxon>
        <taxon>Ascomycota</taxon>
        <taxon>Pezizomycotina</taxon>
        <taxon>Sordariomycetes</taxon>
        <taxon>Xylariomycetidae</taxon>
        <taxon>Amphisphaeriales</taxon>
        <taxon>Sporocadaceae</taxon>
        <taxon>Seiridium</taxon>
    </lineage>
</organism>
<proteinExistence type="predicted"/>
<accession>A0ABR2VGN3</accession>
<evidence type="ECO:0000313" key="3">
    <source>
        <dbReference type="Proteomes" id="UP001408356"/>
    </source>
</evidence>
<gene>
    <name evidence="2" type="ORF">SUNI508_12637</name>
</gene>
<dbReference type="Pfam" id="PF00561">
    <property type="entry name" value="Abhydrolase_1"/>
    <property type="match status" value="1"/>
</dbReference>
<reference evidence="2 3" key="1">
    <citation type="journal article" date="2024" name="J. Plant Pathol.">
        <title>Sequence and assembly of the genome of Seiridium unicorne, isolate CBS 538.82, causal agent of cypress canker disease.</title>
        <authorList>
            <person name="Scali E."/>
            <person name="Rocca G.D."/>
            <person name="Danti R."/>
            <person name="Garbelotto M."/>
            <person name="Barberini S."/>
            <person name="Baroncelli R."/>
            <person name="Emiliani G."/>
        </authorList>
    </citation>
    <scope>NUCLEOTIDE SEQUENCE [LARGE SCALE GENOMIC DNA]</scope>
    <source>
        <strain evidence="2 3">BM-138-508</strain>
    </source>
</reference>
<sequence length="330" mass="35216">MAMLSRPSTTALILMCFDAEPHCTNAIAISSGLTLPDGRKLSYAAYGSTSTTAPVVFYHHGFPASHAEARLYDTAAQKHEIRLIAIDRPGMGNSTYQPNRQLLDWPAHLLALTDHLKVEQFGILGTSGGGPYVLACWHSIPRSRCGSAGIHVGPLPEELGHCGYVVRGANDAVHCALAGRAGCLGSGQGSRSHCERRGASREVRTGTCQYITSGPPVDRELWNRDVGGFRQTLVESTRGAVHDGGHGPAWEARLFGSNWGFPLEELSADAGKMFLWHGGADLNVPAHMAETAAKLMNGAELRFSPDEGHASLAVNKSDDIVAALRGFLPT</sequence>
<comment type="caution">
    <text evidence="2">The sequence shown here is derived from an EMBL/GenBank/DDBJ whole genome shotgun (WGS) entry which is preliminary data.</text>
</comment>
<protein>
    <recommendedName>
        <fullName evidence="1">AB hydrolase-1 domain-containing protein</fullName>
    </recommendedName>
</protein>
<dbReference type="InterPro" id="IPR000073">
    <property type="entry name" value="AB_hydrolase_1"/>
</dbReference>
<dbReference type="SUPFAM" id="SSF53474">
    <property type="entry name" value="alpha/beta-Hydrolases"/>
    <property type="match status" value="1"/>
</dbReference>
<dbReference type="Gene3D" id="3.40.50.1820">
    <property type="entry name" value="alpha/beta hydrolase"/>
    <property type="match status" value="1"/>
</dbReference>
<name>A0ABR2VGN3_9PEZI</name>
<evidence type="ECO:0000259" key="1">
    <source>
        <dbReference type="Pfam" id="PF00561"/>
    </source>
</evidence>